<dbReference type="RefSeq" id="YP_010111511.1">
    <property type="nucleotide sequence ID" value="NC_055882.1"/>
</dbReference>
<dbReference type="GeneID" id="65129915"/>
<proteinExistence type="predicted"/>
<keyword evidence="2" id="KW-1185">Reference proteome</keyword>
<protein>
    <submittedName>
        <fullName evidence="1">Uncharacterized protein</fullName>
    </submittedName>
</protein>
<organism evidence="1 2">
    <name type="scientific">uncultured phage cr116_1</name>
    <dbReference type="NCBI Taxonomy" id="2772073"/>
    <lineage>
        <taxon>Viruses</taxon>
        <taxon>Duplodnaviria</taxon>
        <taxon>Heunggongvirae</taxon>
        <taxon>Uroviricota</taxon>
        <taxon>Caudoviricetes</taxon>
        <taxon>Crassvirales</taxon>
        <taxon>Steigviridae</taxon>
        <taxon>Asinivirinae</taxon>
        <taxon>Pamirivirus</taxon>
        <taxon>Pamirivirus faecium</taxon>
    </lineage>
</organism>
<dbReference type="EMBL" id="MT774389">
    <property type="protein sequence ID" value="QOR59353.1"/>
    <property type="molecule type" value="Genomic_DNA"/>
</dbReference>
<dbReference type="KEGG" id="vg:65129915"/>
<evidence type="ECO:0000313" key="1">
    <source>
        <dbReference type="EMBL" id="QOR59353.1"/>
    </source>
</evidence>
<dbReference type="Proteomes" id="UP000593686">
    <property type="component" value="Genome"/>
</dbReference>
<accession>A0A7M1RY32</accession>
<evidence type="ECO:0000313" key="2">
    <source>
        <dbReference type="Proteomes" id="UP000593686"/>
    </source>
</evidence>
<sequence>MKLTIDQTVLDKNGLTLEEFLVLFLGAKDVDIESVSQSLIAKGLADKDLFSNGKIVVSDKVKDLISTISIDSDKNVIDKDSEFMKLATELREIYPAGRKDGTTYMWRGTTAEVAKKLKTLVVKYGYTINKEDVIKATKEYVSSFNGNYRYMQLLKYFILKSVKDADGNVDIKSELMSFIENSGQLDKQKEDWVSNMI</sequence>
<reference evidence="1 2" key="1">
    <citation type="submission" date="2020-07" db="EMBL/GenBank/DDBJ databases">
        <title>Taxonomic proposal: Crassvirales, a new order of highly abundant and diverse bacterial viruses.</title>
        <authorList>
            <person name="Shkoporov A.N."/>
            <person name="Stockdale S.R."/>
            <person name="Guerin E."/>
            <person name="Ross R.P."/>
            <person name="Hill C."/>
        </authorList>
    </citation>
    <scope>NUCLEOTIDE SEQUENCE [LARGE SCALE GENOMIC DNA]</scope>
</reference>
<name>A0A7M1RY32_9CAUD</name>